<sequence>MNGTFGLQPRPAATASDAAVTPIAHLHRANNCHPLLNLTRVSHAMSSRPLSPPPHRRGYYEPPPYARSRQDSYHDQRRASSHHHAAVSECASSSSRADMIPPASASAFAAASYHQQHASASNTLPPSIQRPMHQLVPEQQLQLANIQRFTPSCSRCRQKKLKCDTNLPCNQCIAKGVHNDCRKDSRVPRGRKRPKPTPTSASFDRPEDEVASLRKRVKQLEQMIASNTAPSAASEPRSPCASSQRPSNKQALSSHKLGTSSRGSQTSVPSEIGYSNSRERRSLASPSLDSEEEEVAEMETSLTTLEKLAASDPRVSEPGHGRAMHKHINSMSSSRLPRRVSSSYFAAPAAFNERIEMIMLAKRLLPPKKLVDALIDTFNLRCHNLVGRIIHMPSFQKAVDFFTHASVEEILTCPHDMNDLCLYLMVLRLGLRFYPWKGGMFIDDTTPEFIAINALKNRGDDISLQWLNLAKRGLALDRSFSLNSVQAIQTAILMILDGRDSPAYLRMLLRISIQTALDMGLHRLGNAMPSSKSPEDDIVNIESGVRVWWYLVVKDWCSAQREGAYTIHPSQMTTRKPLHTTDARLSDGLTDEISLDHYCESSYTLCQIELANIIRESIDLRNEQSILGGAYDVISPNNKKLLHVKLETFLNELPPFYRLHSTEMRPGVLAVQRCLLHQQTFDVLLKLNRKSLSSYSERATCVMLAEQIVSTQKLLRSVCPVIDGFWVNFLHLFGATLTLTISLLLDDDMSEEVRDRRRDRVHTALATMRETPGSDRGSRIIETLLEEEQKHWAALEDGSGRRPLDLAGLTERIVAQASELAETPARIDSTASSMPGSSFSHTTAQSMSRAGGVGALTWDTTPDESVVPAFASSWGVDITDPTGLLSVLMPRTPDDGHANGLYPDEPYVYQRHNARPYEHSLRPWQEPSQGVASGHLSAADGSENNLWEWMFSQAALLLGPEPPVEGDPQNPAANSHPAVAATSARTPQNGAHVAHSSPAGVRSEESHRQQSDVSSGASAYPGRHSGHSPYSQAPNSSMYTRSPRASATTAPSALSPLSTHQASSSTLYHSSLSPDRAAKATADGVYGHPSPSRRWSEQRHRF</sequence>
<dbReference type="GO" id="GO:0000981">
    <property type="term" value="F:DNA-binding transcription factor activity, RNA polymerase II-specific"/>
    <property type="evidence" value="ECO:0007669"/>
    <property type="project" value="InterPro"/>
</dbReference>
<evidence type="ECO:0000259" key="4">
    <source>
        <dbReference type="PROSITE" id="PS50048"/>
    </source>
</evidence>
<dbReference type="CDD" id="cd00067">
    <property type="entry name" value="GAL4"/>
    <property type="match status" value="1"/>
</dbReference>
<dbReference type="Pfam" id="PF00172">
    <property type="entry name" value="Zn_clus"/>
    <property type="match status" value="1"/>
</dbReference>
<name>R9P4X1_PSEHS</name>
<dbReference type="CDD" id="cd12148">
    <property type="entry name" value="fungal_TF_MHR"/>
    <property type="match status" value="1"/>
</dbReference>
<dbReference type="GeneID" id="24109148"/>
<feature type="region of interest" description="Disordered" evidence="3">
    <location>
        <begin position="181"/>
        <end position="212"/>
    </location>
</feature>
<keyword evidence="6" id="KW-1185">Reference proteome</keyword>
<dbReference type="InterPro" id="IPR050613">
    <property type="entry name" value="Sec_Metabolite_Reg"/>
</dbReference>
<proteinExistence type="predicted"/>
<dbReference type="STRING" id="1305764.R9P4X1"/>
<dbReference type="OrthoDB" id="39175at2759"/>
<protein>
    <submittedName>
        <fullName evidence="5">C6 transcription factor</fullName>
    </submittedName>
</protein>
<keyword evidence="2" id="KW-0539">Nucleus</keyword>
<dbReference type="PROSITE" id="PS50048">
    <property type="entry name" value="ZN2_CY6_FUNGAL_2"/>
    <property type="match status" value="1"/>
</dbReference>
<dbReference type="HOGENOM" id="CLU_009632_0_0_1"/>
<dbReference type="SUPFAM" id="SSF57701">
    <property type="entry name" value="Zn2/Cys6 DNA-binding domain"/>
    <property type="match status" value="1"/>
</dbReference>
<dbReference type="Proteomes" id="UP000014071">
    <property type="component" value="Unassembled WGS sequence"/>
</dbReference>
<dbReference type="InterPro" id="IPR036864">
    <property type="entry name" value="Zn2-C6_fun-type_DNA-bd_sf"/>
</dbReference>
<evidence type="ECO:0000313" key="5">
    <source>
        <dbReference type="EMBL" id="GAC96282.1"/>
    </source>
</evidence>
<accession>R9P4X1</accession>
<feature type="domain" description="Zn(2)-C6 fungal-type" evidence="4">
    <location>
        <begin position="152"/>
        <end position="183"/>
    </location>
</feature>
<evidence type="ECO:0000256" key="3">
    <source>
        <dbReference type="SAM" id="MobiDB-lite"/>
    </source>
</evidence>
<dbReference type="RefSeq" id="XP_012189869.1">
    <property type="nucleotide sequence ID" value="XM_012334479.1"/>
</dbReference>
<evidence type="ECO:0000256" key="2">
    <source>
        <dbReference type="ARBA" id="ARBA00023242"/>
    </source>
</evidence>
<reference evidence="6" key="1">
    <citation type="journal article" date="2013" name="Genome Announc.">
        <title>Draft genome sequence of the basidiomycetous yeast-like fungus Pseudozyma hubeiensis SY62, which produces an abundant amount of the biosurfactant mannosylerythritol lipids.</title>
        <authorList>
            <person name="Konishi M."/>
            <person name="Hatada Y."/>
            <person name="Horiuchi J."/>
        </authorList>
    </citation>
    <scope>NUCLEOTIDE SEQUENCE [LARGE SCALE GENOMIC DNA]</scope>
    <source>
        <strain evidence="6">SY62</strain>
    </source>
</reference>
<dbReference type="EMBL" id="DF238801">
    <property type="protein sequence ID" value="GAC96282.1"/>
    <property type="molecule type" value="Genomic_DNA"/>
</dbReference>
<dbReference type="AlphaFoldDB" id="R9P4X1"/>
<feature type="region of interest" description="Disordered" evidence="3">
    <location>
        <begin position="43"/>
        <end position="98"/>
    </location>
</feature>
<evidence type="ECO:0000313" key="6">
    <source>
        <dbReference type="Proteomes" id="UP000014071"/>
    </source>
</evidence>
<dbReference type="PROSITE" id="PS00463">
    <property type="entry name" value="ZN2_CY6_FUNGAL_1"/>
    <property type="match status" value="1"/>
</dbReference>
<dbReference type="PANTHER" id="PTHR31001">
    <property type="entry name" value="UNCHARACTERIZED TRANSCRIPTIONAL REGULATORY PROTEIN"/>
    <property type="match status" value="1"/>
</dbReference>
<dbReference type="PANTHER" id="PTHR31001:SF89">
    <property type="entry name" value="ZN(2)-C6 FUNGAL-TYPE DOMAIN-CONTAINING PROTEIN"/>
    <property type="match status" value="1"/>
</dbReference>
<dbReference type="SMART" id="SM00066">
    <property type="entry name" value="GAL4"/>
    <property type="match status" value="1"/>
</dbReference>
<feature type="region of interest" description="Disordered" evidence="3">
    <location>
        <begin position="226"/>
        <end position="334"/>
    </location>
</feature>
<dbReference type="GO" id="GO:0008270">
    <property type="term" value="F:zinc ion binding"/>
    <property type="evidence" value="ECO:0007669"/>
    <property type="project" value="InterPro"/>
</dbReference>
<feature type="region of interest" description="Disordered" evidence="3">
    <location>
        <begin position="959"/>
        <end position="1102"/>
    </location>
</feature>
<comment type="subcellular location">
    <subcellularLocation>
        <location evidence="1">Nucleus</location>
    </subcellularLocation>
</comment>
<feature type="compositionally biased region" description="Polar residues" evidence="3">
    <location>
        <begin position="240"/>
        <end position="276"/>
    </location>
</feature>
<organism evidence="5 6">
    <name type="scientific">Pseudozyma hubeiensis (strain SY62)</name>
    <name type="common">Yeast</name>
    <dbReference type="NCBI Taxonomy" id="1305764"/>
    <lineage>
        <taxon>Eukaryota</taxon>
        <taxon>Fungi</taxon>
        <taxon>Dikarya</taxon>
        <taxon>Basidiomycota</taxon>
        <taxon>Ustilaginomycotina</taxon>
        <taxon>Ustilaginomycetes</taxon>
        <taxon>Ustilaginales</taxon>
        <taxon>Ustilaginaceae</taxon>
        <taxon>Pseudozyma</taxon>
    </lineage>
</organism>
<dbReference type="Gene3D" id="4.10.240.10">
    <property type="entry name" value="Zn(2)-C6 fungal-type DNA-binding domain"/>
    <property type="match status" value="1"/>
</dbReference>
<feature type="compositionally biased region" description="Polar residues" evidence="3">
    <location>
        <begin position="1028"/>
        <end position="1039"/>
    </location>
</feature>
<feature type="compositionally biased region" description="Basic and acidic residues" evidence="3">
    <location>
        <begin position="68"/>
        <end position="78"/>
    </location>
</feature>
<dbReference type="eggNOG" id="ENOG502QRPQ">
    <property type="taxonomic scope" value="Eukaryota"/>
</dbReference>
<dbReference type="InterPro" id="IPR001138">
    <property type="entry name" value="Zn2Cys6_DnaBD"/>
</dbReference>
<feature type="compositionally biased region" description="Low complexity" evidence="3">
    <location>
        <begin position="1040"/>
        <end position="1073"/>
    </location>
</feature>
<dbReference type="GO" id="GO:0005634">
    <property type="term" value="C:nucleus"/>
    <property type="evidence" value="ECO:0007669"/>
    <property type="project" value="UniProtKB-SubCell"/>
</dbReference>
<evidence type="ECO:0000256" key="1">
    <source>
        <dbReference type="ARBA" id="ARBA00004123"/>
    </source>
</evidence>
<gene>
    <name evidence="5" type="ORF">PHSY_003862</name>
</gene>